<evidence type="ECO:0000313" key="1">
    <source>
        <dbReference type="EMBL" id="RAP71715.1"/>
    </source>
</evidence>
<proteinExistence type="predicted"/>
<name>A0A328TS27_9GAMM</name>
<protein>
    <submittedName>
        <fullName evidence="1">Uncharacterized protein</fullName>
    </submittedName>
</protein>
<organism evidence="1 2">
    <name type="scientific">Candidatus Erwinia dacicola</name>
    <dbReference type="NCBI Taxonomy" id="252393"/>
    <lineage>
        <taxon>Bacteria</taxon>
        <taxon>Pseudomonadati</taxon>
        <taxon>Pseudomonadota</taxon>
        <taxon>Gammaproteobacteria</taxon>
        <taxon>Enterobacterales</taxon>
        <taxon>Erwiniaceae</taxon>
        <taxon>Erwinia</taxon>
    </lineage>
</organism>
<gene>
    <name evidence="1" type="ORF">ACZ87_01454</name>
</gene>
<keyword evidence="2" id="KW-1185">Reference proteome</keyword>
<dbReference type="EMBL" id="LJAM02000108">
    <property type="protein sequence ID" value="RAP71715.1"/>
    <property type="molecule type" value="Genomic_DNA"/>
</dbReference>
<dbReference type="Proteomes" id="UP000244334">
    <property type="component" value="Unassembled WGS sequence"/>
</dbReference>
<dbReference type="AlphaFoldDB" id="A0A328TS27"/>
<sequence>MGHLWCWEGENITFQSGGQYQCATTDLARLSKPPTEPDNLAVSMQIHNEFWLE</sequence>
<evidence type="ECO:0000313" key="2">
    <source>
        <dbReference type="Proteomes" id="UP000244334"/>
    </source>
</evidence>
<accession>A0A328TS27</accession>
<reference evidence="1" key="1">
    <citation type="submission" date="2018-04" db="EMBL/GenBank/DDBJ databases">
        <title>Genomes of the Obligate Erwinia dacicola and Facultative Enterobacter sp. OLF Endosymbionts of the Olive Fruit fly, Bactrocera oleae.</title>
        <authorList>
            <person name="Estes A.M."/>
            <person name="Hearn D.J."/>
            <person name="Agarwal S."/>
            <person name="Pierson E.A."/>
            <person name="Dunning-Hotopp J.C."/>
        </authorList>
    </citation>
    <scope>NUCLEOTIDE SEQUENCE [LARGE SCALE GENOMIC DNA]</scope>
    <source>
        <strain evidence="1">Oroville</strain>
    </source>
</reference>
<dbReference type="RefSeq" id="WP_187153691.1">
    <property type="nucleotide sequence ID" value="NZ_LJAM02000108.1"/>
</dbReference>
<comment type="caution">
    <text evidence="1">The sequence shown here is derived from an EMBL/GenBank/DDBJ whole genome shotgun (WGS) entry which is preliminary data.</text>
</comment>